<evidence type="ECO:0000256" key="11">
    <source>
        <dbReference type="ARBA" id="ARBA00043231"/>
    </source>
</evidence>
<feature type="domain" description="RING-CH-type" evidence="13">
    <location>
        <begin position="7"/>
        <end position="76"/>
    </location>
</feature>
<dbReference type="GO" id="GO:0016020">
    <property type="term" value="C:membrane"/>
    <property type="evidence" value="ECO:0007669"/>
    <property type="project" value="UniProtKB-SubCell"/>
</dbReference>
<evidence type="ECO:0000313" key="16">
    <source>
        <dbReference type="WBParaSite" id="maker-uti_cns_0046680-snap-gene-0.9-mRNA-1"/>
    </source>
</evidence>
<dbReference type="Pfam" id="PF12906">
    <property type="entry name" value="RINGv"/>
    <property type="match status" value="1"/>
</dbReference>
<dbReference type="CDD" id="cd16701">
    <property type="entry name" value="RING_CH-C4HC3_MARCH5"/>
    <property type="match status" value="1"/>
</dbReference>
<dbReference type="PANTHER" id="PTHR46283">
    <property type="entry name" value="E3 UBIQUITIN-PROTEIN LIGASE MARCH5"/>
    <property type="match status" value="1"/>
</dbReference>
<evidence type="ECO:0000256" key="7">
    <source>
        <dbReference type="ARBA" id="ARBA00023136"/>
    </source>
</evidence>
<proteinExistence type="predicted"/>
<evidence type="ECO:0000256" key="12">
    <source>
        <dbReference type="SAM" id="Phobius"/>
    </source>
</evidence>
<sequence length="292" mass="33273">MPSLLSDADDRRRRCWVCYSYDGDEPMAEWVRPCRCRGDTKWVHQHCVQRWVDEKQRGNTALTVSCNACNAEYLIFYPPKDTLLYLMERVDQMVMHICPFFAGIVLVGSVYWTAVTYGAVSVMQVLGHSDGLRFMERMDPMMLLVGLPCIPLVLVAAKMVRWEEALVRLVRTYGPKLFRLRSRPAPRQSLQQQQQQPVQPPPQPPPVEFGLAAHPVSVSRVLCGALALPTVSTVVGKLLFRRVSSSLQRTLLGCFAFVVLKGLTKLIYHQKKWLFVTDRRVLNHPDGTDEDT</sequence>
<evidence type="ECO:0000256" key="9">
    <source>
        <dbReference type="ARBA" id="ARBA00043044"/>
    </source>
</evidence>
<name>A0A1I8GFB2_9PLAT</name>
<keyword evidence="14" id="KW-1185">Reference proteome</keyword>
<dbReference type="GO" id="GO:0008270">
    <property type="term" value="F:zinc ion binding"/>
    <property type="evidence" value="ECO:0007669"/>
    <property type="project" value="UniProtKB-KW"/>
</dbReference>
<evidence type="ECO:0000313" key="15">
    <source>
        <dbReference type="WBParaSite" id="maker-uti_cns_0001670-snap-gene-0.6-mRNA-1"/>
    </source>
</evidence>
<dbReference type="WBParaSite" id="maker-uti_cns_0001670-snap-gene-0.6-mRNA-1">
    <property type="protein sequence ID" value="maker-uti_cns_0001670-snap-gene-0.6-mRNA-1"/>
    <property type="gene ID" value="maker-uti_cns_0001670-snap-gene-0.6"/>
</dbReference>
<dbReference type="WBParaSite" id="maker-uti_cns_0046680-snap-gene-0.9-mRNA-1">
    <property type="protein sequence ID" value="maker-uti_cns_0046680-snap-gene-0.9-mRNA-1"/>
    <property type="gene ID" value="maker-uti_cns_0046680-snap-gene-0.9"/>
</dbReference>
<evidence type="ECO:0000256" key="10">
    <source>
        <dbReference type="ARBA" id="ARBA00043185"/>
    </source>
</evidence>
<evidence type="ECO:0000256" key="2">
    <source>
        <dbReference type="ARBA" id="ARBA00022692"/>
    </source>
</evidence>
<dbReference type="Gene3D" id="3.30.40.10">
    <property type="entry name" value="Zinc/RING finger domain, C3HC4 (zinc finger)"/>
    <property type="match status" value="1"/>
</dbReference>
<dbReference type="PROSITE" id="PS51292">
    <property type="entry name" value="ZF_RING_CH"/>
    <property type="match status" value="1"/>
</dbReference>
<organism evidence="14 15">
    <name type="scientific">Macrostomum lignano</name>
    <dbReference type="NCBI Taxonomy" id="282301"/>
    <lineage>
        <taxon>Eukaryota</taxon>
        <taxon>Metazoa</taxon>
        <taxon>Spiralia</taxon>
        <taxon>Lophotrochozoa</taxon>
        <taxon>Platyhelminthes</taxon>
        <taxon>Rhabditophora</taxon>
        <taxon>Macrostomorpha</taxon>
        <taxon>Macrostomida</taxon>
        <taxon>Macrostomidae</taxon>
        <taxon>Macrostomum</taxon>
    </lineage>
</organism>
<evidence type="ECO:0000259" key="13">
    <source>
        <dbReference type="PROSITE" id="PS51292"/>
    </source>
</evidence>
<evidence type="ECO:0000256" key="3">
    <source>
        <dbReference type="ARBA" id="ARBA00022723"/>
    </source>
</evidence>
<reference evidence="15 16" key="1">
    <citation type="submission" date="2016-11" db="UniProtKB">
        <authorList>
            <consortium name="WormBaseParasite"/>
        </authorList>
    </citation>
    <scope>IDENTIFICATION</scope>
</reference>
<keyword evidence="4" id="KW-0863">Zinc-finger</keyword>
<evidence type="ECO:0000256" key="1">
    <source>
        <dbReference type="ARBA" id="ARBA00004141"/>
    </source>
</evidence>
<feature type="transmembrane region" description="Helical" evidence="12">
    <location>
        <begin position="141"/>
        <end position="160"/>
    </location>
</feature>
<dbReference type="AlphaFoldDB" id="A0A1I8GFB2"/>
<evidence type="ECO:0000256" key="8">
    <source>
        <dbReference type="ARBA" id="ARBA00040151"/>
    </source>
</evidence>
<evidence type="ECO:0000313" key="14">
    <source>
        <dbReference type="Proteomes" id="UP000095280"/>
    </source>
</evidence>
<dbReference type="SUPFAM" id="SSF57850">
    <property type="entry name" value="RING/U-box"/>
    <property type="match status" value="1"/>
</dbReference>
<protein>
    <recommendedName>
        <fullName evidence="8">E3 ubiquitin-protein ligase MARCHF5</fullName>
    </recommendedName>
    <alternativeName>
        <fullName evidence="10">Membrane-associated RING finger protein 5</fullName>
    </alternativeName>
    <alternativeName>
        <fullName evidence="9">Membrane-associated RING-CH protein V</fullName>
    </alternativeName>
    <alternativeName>
        <fullName evidence="11">RING-type E3 ubiquitin transferase MARCHF5</fullName>
    </alternativeName>
</protein>
<dbReference type="SMART" id="SM00744">
    <property type="entry name" value="RINGv"/>
    <property type="match status" value="1"/>
</dbReference>
<comment type="subcellular location">
    <subcellularLocation>
        <location evidence="1">Membrane</location>
        <topology evidence="1">Multi-pass membrane protein</topology>
    </subcellularLocation>
</comment>
<evidence type="ECO:0000256" key="4">
    <source>
        <dbReference type="ARBA" id="ARBA00022771"/>
    </source>
</evidence>
<feature type="transmembrane region" description="Helical" evidence="12">
    <location>
        <begin position="93"/>
        <end position="120"/>
    </location>
</feature>
<keyword evidence="3" id="KW-0479">Metal-binding</keyword>
<keyword evidence="7 12" id="KW-0472">Membrane</keyword>
<dbReference type="InterPro" id="IPR011016">
    <property type="entry name" value="Znf_RING-CH"/>
</dbReference>
<keyword evidence="5" id="KW-0862">Zinc</keyword>
<dbReference type="InterPro" id="IPR013083">
    <property type="entry name" value="Znf_RING/FYVE/PHD"/>
</dbReference>
<evidence type="ECO:0000256" key="6">
    <source>
        <dbReference type="ARBA" id="ARBA00022989"/>
    </source>
</evidence>
<evidence type="ECO:0000256" key="5">
    <source>
        <dbReference type="ARBA" id="ARBA00022833"/>
    </source>
</evidence>
<dbReference type="Proteomes" id="UP000095280">
    <property type="component" value="Unplaced"/>
</dbReference>
<keyword evidence="6 12" id="KW-1133">Transmembrane helix</keyword>
<keyword evidence="2 12" id="KW-0812">Transmembrane</keyword>
<accession>A0A1I8GFB2</accession>